<feature type="transmembrane region" description="Helical" evidence="1">
    <location>
        <begin position="50"/>
        <end position="79"/>
    </location>
</feature>
<feature type="transmembrane region" description="Helical" evidence="1">
    <location>
        <begin position="12"/>
        <end position="30"/>
    </location>
</feature>
<gene>
    <name evidence="2" type="ORF">GK047_02475</name>
</gene>
<evidence type="ECO:0000256" key="1">
    <source>
        <dbReference type="SAM" id="Phobius"/>
    </source>
</evidence>
<comment type="caution">
    <text evidence="2">The sequence shown here is derived from an EMBL/GenBank/DDBJ whole genome shotgun (WGS) entry which is preliminary data.</text>
</comment>
<keyword evidence="1" id="KW-1133">Transmembrane helix</keyword>
<name>A0A6G3ZT54_9BACL</name>
<dbReference type="RefSeq" id="WP_163940744.1">
    <property type="nucleotide sequence ID" value="NZ_JAAIKC010000001.1"/>
</dbReference>
<accession>A0A6G3ZT54</accession>
<keyword evidence="1" id="KW-0812">Transmembrane</keyword>
<sequence>MLKMVIRKTMIVYGFIGFLIGLGMLVHSLFNKDFTFYVGEKEVHGIVSGLIAVPFVPLIMAIVGFFHAIVFWFPLIYLYKKLTNNNHSNGGYSQSSKQEATVSE</sequence>
<organism evidence="2">
    <name type="scientific">Paenibacillus sp. SYP-B3998</name>
    <dbReference type="NCBI Taxonomy" id="2678564"/>
    <lineage>
        <taxon>Bacteria</taxon>
        <taxon>Bacillati</taxon>
        <taxon>Bacillota</taxon>
        <taxon>Bacilli</taxon>
        <taxon>Bacillales</taxon>
        <taxon>Paenibacillaceae</taxon>
        <taxon>Paenibacillus</taxon>
    </lineage>
</organism>
<dbReference type="AlphaFoldDB" id="A0A6G3ZT54"/>
<proteinExistence type="predicted"/>
<reference evidence="2" key="1">
    <citation type="submission" date="2020-02" db="EMBL/GenBank/DDBJ databases">
        <authorList>
            <person name="Shen X.-R."/>
            <person name="Zhang Y.-X."/>
        </authorList>
    </citation>
    <scope>NUCLEOTIDE SEQUENCE</scope>
    <source>
        <strain evidence="2">SYP-B3998</strain>
    </source>
</reference>
<dbReference type="EMBL" id="JAAIKC010000001">
    <property type="protein sequence ID" value="NEW04884.1"/>
    <property type="molecule type" value="Genomic_DNA"/>
</dbReference>
<protein>
    <submittedName>
        <fullName evidence="2">Uncharacterized protein</fullName>
    </submittedName>
</protein>
<evidence type="ECO:0000313" key="2">
    <source>
        <dbReference type="EMBL" id="NEW04884.1"/>
    </source>
</evidence>
<keyword evidence="1" id="KW-0472">Membrane</keyword>